<keyword evidence="4" id="KW-1185">Reference proteome</keyword>
<organism evidence="3 4">
    <name type="scientific">Rheinheimera mesophila</name>
    <dbReference type="NCBI Taxonomy" id="1547515"/>
    <lineage>
        <taxon>Bacteria</taxon>
        <taxon>Pseudomonadati</taxon>
        <taxon>Pseudomonadota</taxon>
        <taxon>Gammaproteobacteria</taxon>
        <taxon>Chromatiales</taxon>
        <taxon>Chromatiaceae</taxon>
        <taxon>Rheinheimera</taxon>
    </lineage>
</organism>
<evidence type="ECO:0000256" key="2">
    <source>
        <dbReference type="HAMAP-Rule" id="MF_00758"/>
    </source>
</evidence>
<dbReference type="OrthoDB" id="9807486at2"/>
<proteinExistence type="inferred from homology"/>
<dbReference type="InterPro" id="IPR003774">
    <property type="entry name" value="AlgH-like"/>
</dbReference>
<dbReference type="PANTHER" id="PTHR30327">
    <property type="entry name" value="UNCHARACTERIZED PROTEIN YQGE"/>
    <property type="match status" value="1"/>
</dbReference>
<evidence type="ECO:0000313" key="3">
    <source>
        <dbReference type="EMBL" id="RRJ19817.1"/>
    </source>
</evidence>
<dbReference type="SUPFAM" id="SSF143456">
    <property type="entry name" value="VC0467-like"/>
    <property type="match status" value="1"/>
</dbReference>
<gene>
    <name evidence="3" type="ORF">EIK76_15425</name>
</gene>
<dbReference type="Proteomes" id="UP000276260">
    <property type="component" value="Unassembled WGS sequence"/>
</dbReference>
<protein>
    <recommendedName>
        <fullName evidence="2">UPF0301 protein EIK76_15425</fullName>
    </recommendedName>
</protein>
<accession>A0A3P3QF28</accession>
<dbReference type="EMBL" id="RRCF01000004">
    <property type="protein sequence ID" value="RRJ19817.1"/>
    <property type="molecule type" value="Genomic_DNA"/>
</dbReference>
<dbReference type="NCBIfam" id="NF001266">
    <property type="entry name" value="PRK00228.1-1"/>
    <property type="match status" value="1"/>
</dbReference>
<dbReference type="GO" id="GO:0005829">
    <property type="term" value="C:cytosol"/>
    <property type="evidence" value="ECO:0007669"/>
    <property type="project" value="TreeGrafter"/>
</dbReference>
<sequence>MDNFQNHLLIAMPGLDDPMFKRSVTYICEHNAEGAMGIVINHPMPVRVTELLSQLQIEHDTESAAAKAHVCAGGPVQSDRGFVLHTPKEGYTSSMRLNNDLMVTTSRDILEKLTTEDAPEKFILALGYAGWSAGQLEKEMAENSWLMIPADNNIIFEMSHAEKWQGAAQAMGIEVWQLSPQAGHA</sequence>
<evidence type="ECO:0000313" key="4">
    <source>
        <dbReference type="Proteomes" id="UP000276260"/>
    </source>
</evidence>
<comment type="caution">
    <text evidence="3">The sequence shown here is derived from an EMBL/GenBank/DDBJ whole genome shotgun (WGS) entry which is preliminary data.</text>
</comment>
<reference evidence="3 4" key="1">
    <citation type="submission" date="2018-11" db="EMBL/GenBank/DDBJ databases">
        <title>Draft genome analysis of Rheinheimera mesophila isolated from an industrial waste site.</title>
        <authorList>
            <person name="Yu Q."/>
            <person name="Qi Y."/>
            <person name="Zhang H."/>
            <person name="Lu Y."/>
            <person name="Pu J."/>
        </authorList>
    </citation>
    <scope>NUCLEOTIDE SEQUENCE [LARGE SCALE GENOMIC DNA]</scope>
    <source>
        <strain evidence="3 4">IITR13</strain>
    </source>
</reference>
<dbReference type="HAMAP" id="MF_00758">
    <property type="entry name" value="UPF0301"/>
    <property type="match status" value="1"/>
</dbReference>
<dbReference type="RefSeq" id="WP_046520779.1">
    <property type="nucleotide sequence ID" value="NZ_LAVS01000086.1"/>
</dbReference>
<name>A0A3P3QF28_9GAMM</name>
<dbReference type="Pfam" id="PF02622">
    <property type="entry name" value="DUF179"/>
    <property type="match status" value="1"/>
</dbReference>
<dbReference type="AlphaFoldDB" id="A0A3P3QF28"/>
<dbReference type="PANTHER" id="PTHR30327:SF1">
    <property type="entry name" value="UPF0301 PROTEIN YQGE"/>
    <property type="match status" value="1"/>
</dbReference>
<evidence type="ECO:0000256" key="1">
    <source>
        <dbReference type="ARBA" id="ARBA00009600"/>
    </source>
</evidence>
<comment type="similarity">
    <text evidence="1 2">Belongs to the UPF0301 (AlgH) family.</text>
</comment>
<dbReference type="Gene3D" id="3.40.1740.10">
    <property type="entry name" value="VC0467-like"/>
    <property type="match status" value="1"/>
</dbReference>